<dbReference type="Proteomes" id="UP000606786">
    <property type="component" value="Unassembled WGS sequence"/>
</dbReference>
<dbReference type="InterPro" id="IPR000504">
    <property type="entry name" value="RRM_dom"/>
</dbReference>
<gene>
    <name evidence="7" type="primary">YGR4</name>
    <name evidence="6" type="ORF">CCAP1982_LOCUS21443</name>
</gene>
<evidence type="ECO:0000256" key="3">
    <source>
        <dbReference type="SAM" id="Coils"/>
    </source>
</evidence>
<evidence type="ECO:0000256" key="1">
    <source>
        <dbReference type="ARBA" id="ARBA00022884"/>
    </source>
</evidence>
<dbReference type="EMBL" id="CAJHJT010000056">
    <property type="protein sequence ID" value="CAD7013378.1"/>
    <property type="molecule type" value="Genomic_DNA"/>
</dbReference>
<feature type="compositionally biased region" description="Basic and acidic residues" evidence="4">
    <location>
        <begin position="37"/>
        <end position="55"/>
    </location>
</feature>
<feature type="region of interest" description="Disordered" evidence="4">
    <location>
        <begin position="1"/>
        <end position="109"/>
    </location>
</feature>
<dbReference type="AlphaFoldDB" id="W8BPW1"/>
<feature type="compositionally biased region" description="Basic and acidic residues" evidence="4">
    <location>
        <begin position="8"/>
        <end position="17"/>
    </location>
</feature>
<keyword evidence="1 2" id="KW-0694">RNA-binding</keyword>
<reference evidence="7" key="1">
    <citation type="submission" date="2013-07" db="EMBL/GenBank/DDBJ databases">
        <authorList>
            <person name="Geib S."/>
        </authorList>
    </citation>
    <scope>NUCLEOTIDE SEQUENCE</scope>
</reference>
<evidence type="ECO:0000256" key="4">
    <source>
        <dbReference type="SAM" id="MobiDB-lite"/>
    </source>
</evidence>
<feature type="domain" description="RRM" evidence="5">
    <location>
        <begin position="130"/>
        <end position="203"/>
    </location>
</feature>
<name>W8BPW1_CERCA</name>
<sequence>MADDSSDSDYHVEEFVKPKRVRRTANGDSADLLGNFDDVKRKEILDGTYEEKTTEENSSESELDDTDNEAGGSEEQEIPANGEAPNASETNGEAEASGDTEEEDDDEVKTNLSKEQLAALMRGAAKVNRHVLYVTNLNFETTKSDLESHFGGAGTVKSVRIPKKRRGGFAFVEMADIEGYQRGFQLHNSTLQGRTIKVQFSEAGKKKSANKKNILKQKNRKLAEMRNEQKTFTKSGKFYDKNLKKEKAKDLLARKRWRKPASARAPRT</sequence>
<dbReference type="Gene3D" id="3.30.70.330">
    <property type="match status" value="1"/>
</dbReference>
<organism evidence="7">
    <name type="scientific">Ceratitis capitata</name>
    <name type="common">Mediterranean fruit fly</name>
    <name type="synonym">Tephritis capitata</name>
    <dbReference type="NCBI Taxonomy" id="7213"/>
    <lineage>
        <taxon>Eukaryota</taxon>
        <taxon>Metazoa</taxon>
        <taxon>Ecdysozoa</taxon>
        <taxon>Arthropoda</taxon>
        <taxon>Hexapoda</taxon>
        <taxon>Insecta</taxon>
        <taxon>Pterygota</taxon>
        <taxon>Neoptera</taxon>
        <taxon>Endopterygota</taxon>
        <taxon>Diptera</taxon>
        <taxon>Brachycera</taxon>
        <taxon>Muscomorpha</taxon>
        <taxon>Tephritoidea</taxon>
        <taxon>Tephritidae</taxon>
        <taxon>Ceratitis</taxon>
        <taxon>Ceratitis</taxon>
    </lineage>
</organism>
<dbReference type="SUPFAM" id="SSF54928">
    <property type="entry name" value="RNA-binding domain, RBD"/>
    <property type="match status" value="1"/>
</dbReference>
<evidence type="ECO:0000256" key="2">
    <source>
        <dbReference type="PROSITE-ProRule" id="PRU00176"/>
    </source>
</evidence>
<dbReference type="GO" id="GO:0003723">
    <property type="term" value="F:RNA binding"/>
    <property type="evidence" value="ECO:0007669"/>
    <property type="project" value="UniProtKB-UniRule"/>
</dbReference>
<evidence type="ECO:0000313" key="6">
    <source>
        <dbReference type="EMBL" id="CAD7013378.1"/>
    </source>
</evidence>
<dbReference type="PROSITE" id="PS50102">
    <property type="entry name" value="RRM"/>
    <property type="match status" value="1"/>
</dbReference>
<keyword evidence="8" id="KW-1185">Reference proteome</keyword>
<protein>
    <submittedName>
        <fullName evidence="6">(Mediterranean fruit fly) hypothetical protein</fullName>
    </submittedName>
    <submittedName>
        <fullName evidence="7">Putative RNA-binding protein C365.04c</fullName>
    </submittedName>
</protein>
<keyword evidence="3" id="KW-0175">Coiled coil</keyword>
<dbReference type="InterPro" id="IPR035979">
    <property type="entry name" value="RBD_domain_sf"/>
</dbReference>
<dbReference type="Pfam" id="PF00076">
    <property type="entry name" value="RRM_1"/>
    <property type="match status" value="1"/>
</dbReference>
<accession>W8BPW1</accession>
<proteinExistence type="evidence at transcript level"/>
<feature type="compositionally biased region" description="Acidic residues" evidence="4">
    <location>
        <begin position="57"/>
        <end position="77"/>
    </location>
</feature>
<dbReference type="OrthoDB" id="167718at2759"/>
<feature type="compositionally biased region" description="Acidic residues" evidence="4">
    <location>
        <begin position="96"/>
        <end position="107"/>
    </location>
</feature>
<reference evidence="6" key="3">
    <citation type="submission" date="2020-11" db="EMBL/GenBank/DDBJ databases">
        <authorList>
            <person name="Whitehead M."/>
        </authorList>
    </citation>
    <scope>NUCLEOTIDE SEQUENCE</scope>
    <source>
        <strain evidence="6">EGII</strain>
    </source>
</reference>
<evidence type="ECO:0000259" key="5">
    <source>
        <dbReference type="PROSITE" id="PS50102"/>
    </source>
</evidence>
<dbReference type="EMBL" id="GAMC01003260">
    <property type="protein sequence ID" value="JAC03296.1"/>
    <property type="molecule type" value="mRNA"/>
</dbReference>
<dbReference type="InterPro" id="IPR012677">
    <property type="entry name" value="Nucleotide-bd_a/b_plait_sf"/>
</dbReference>
<reference evidence="7" key="2">
    <citation type="journal article" date="2014" name="BMC Genomics">
        <title>A genomic perspective to assessing quality of mass-reared SIT flies used in Mediterranean fruit fly (Ceratitis capitata) eradication in California.</title>
        <authorList>
            <person name="Calla B."/>
            <person name="Hall B."/>
            <person name="Hou S."/>
            <person name="Geib S.M."/>
        </authorList>
    </citation>
    <scope>NUCLEOTIDE SEQUENCE</scope>
</reference>
<dbReference type="PANTHER" id="PTHR23236:SF11">
    <property type="entry name" value="EUKARYOTIC TRANSLATION INITIATION FACTOR 4H"/>
    <property type="match status" value="1"/>
</dbReference>
<feature type="coiled-coil region" evidence="3">
    <location>
        <begin position="208"/>
        <end position="235"/>
    </location>
</feature>
<dbReference type="SMART" id="SM00360">
    <property type="entry name" value="RRM"/>
    <property type="match status" value="1"/>
</dbReference>
<dbReference type="CDD" id="cd00590">
    <property type="entry name" value="RRM_SF"/>
    <property type="match status" value="1"/>
</dbReference>
<dbReference type="PANTHER" id="PTHR23236">
    <property type="entry name" value="EUKARYOTIC TRANSLATION INITIATION FACTOR 4B/4H"/>
    <property type="match status" value="1"/>
</dbReference>
<evidence type="ECO:0000313" key="7">
    <source>
        <dbReference type="EMBL" id="JAC03296.1"/>
    </source>
</evidence>
<evidence type="ECO:0000313" key="8">
    <source>
        <dbReference type="Proteomes" id="UP000606786"/>
    </source>
</evidence>